<dbReference type="PANTHER" id="PTHR11515">
    <property type="entry name" value="GLYCOPROTEIN HORMONE BETA CHAIN"/>
    <property type="match status" value="1"/>
</dbReference>
<protein>
    <submittedName>
        <fullName evidence="9">Gonadotropin subunit beta-like</fullName>
    </submittedName>
</protein>
<evidence type="ECO:0000256" key="7">
    <source>
        <dbReference type="ARBA" id="ARBA00023157"/>
    </source>
</evidence>
<organism evidence="9 10">
    <name type="scientific">Huso huso</name>
    <name type="common">Beluga</name>
    <name type="synonym">Acipenser huso</name>
    <dbReference type="NCBI Taxonomy" id="61971"/>
    <lineage>
        <taxon>Eukaryota</taxon>
        <taxon>Metazoa</taxon>
        <taxon>Chordata</taxon>
        <taxon>Craniata</taxon>
        <taxon>Vertebrata</taxon>
        <taxon>Euteleostomi</taxon>
        <taxon>Actinopterygii</taxon>
        <taxon>Chondrostei</taxon>
        <taxon>Acipenseriformes</taxon>
        <taxon>Acipenseridae</taxon>
        <taxon>Huso</taxon>
    </lineage>
</organism>
<accession>A0ABR0Y0I0</accession>
<keyword evidence="6" id="KW-0372">Hormone</keyword>
<reference evidence="9 10" key="1">
    <citation type="submission" date="2021-05" db="EMBL/GenBank/DDBJ databases">
        <authorList>
            <person name="Zahm M."/>
            <person name="Klopp C."/>
            <person name="Cabau C."/>
            <person name="Kuhl H."/>
            <person name="Suciu R."/>
            <person name="Ciorpac M."/>
            <person name="Holostenco D."/>
            <person name="Gessner J."/>
            <person name="Wuertz S."/>
            <person name="Hohne C."/>
            <person name="Stock M."/>
            <person name="Gislard M."/>
            <person name="Lluch J."/>
            <person name="Milhes M."/>
            <person name="Lampietro C."/>
            <person name="Lopez Roques C."/>
            <person name="Donnadieu C."/>
            <person name="Du K."/>
            <person name="Schartl M."/>
            <person name="Guiguen Y."/>
        </authorList>
    </citation>
    <scope>NUCLEOTIDE SEQUENCE [LARGE SCALE GENOMIC DNA]</scope>
    <source>
        <strain evidence="9">Hh-F2</strain>
        <tissue evidence="9">Blood</tissue>
    </source>
</reference>
<evidence type="ECO:0000256" key="5">
    <source>
        <dbReference type="ARBA" id="ARBA00022525"/>
    </source>
</evidence>
<dbReference type="InterPro" id="IPR001545">
    <property type="entry name" value="Gonadotropin_bsu"/>
</dbReference>
<dbReference type="Proteomes" id="UP001369086">
    <property type="component" value="Unassembled WGS sequence"/>
</dbReference>
<comment type="similarity">
    <text evidence="3">Belongs to the glycoprotein hormones subunit beta family.</text>
</comment>
<evidence type="ECO:0000256" key="4">
    <source>
        <dbReference type="ARBA" id="ARBA00011870"/>
    </source>
</evidence>
<evidence type="ECO:0000313" key="9">
    <source>
        <dbReference type="EMBL" id="KAK6462884.1"/>
    </source>
</evidence>
<comment type="function">
    <text evidence="1">Involved in gametogenesis and steroidogenesis.</text>
</comment>
<keyword evidence="10" id="KW-1185">Reference proteome</keyword>
<proteinExistence type="inferred from homology"/>
<name>A0ABR0Y0I0_HUSHU</name>
<comment type="subunit">
    <text evidence="4">Heterodimer of an alpha and a beta chain.</text>
</comment>
<dbReference type="InterPro" id="IPR006208">
    <property type="entry name" value="Glyco_hormone_CN"/>
</dbReference>
<dbReference type="InterPro" id="IPR029034">
    <property type="entry name" value="Cystine-knot_cytokine"/>
</dbReference>
<evidence type="ECO:0000256" key="2">
    <source>
        <dbReference type="ARBA" id="ARBA00004613"/>
    </source>
</evidence>
<feature type="domain" description="Glycoprotein hormone subunit beta" evidence="8">
    <location>
        <begin position="57"/>
        <end position="159"/>
    </location>
</feature>
<evidence type="ECO:0000256" key="3">
    <source>
        <dbReference type="ARBA" id="ARBA00006552"/>
    </source>
</evidence>
<evidence type="ECO:0000313" key="10">
    <source>
        <dbReference type="Proteomes" id="UP001369086"/>
    </source>
</evidence>
<dbReference type="Pfam" id="PF00007">
    <property type="entry name" value="Cys_knot"/>
    <property type="match status" value="1"/>
</dbReference>
<keyword evidence="7" id="KW-1015">Disulfide bond</keyword>
<dbReference type="EMBL" id="JAHFZB010000424">
    <property type="protein sequence ID" value="KAK6462884.1"/>
    <property type="molecule type" value="Genomic_DNA"/>
</dbReference>
<dbReference type="CDD" id="cd00069">
    <property type="entry name" value="GHB_like"/>
    <property type="match status" value="1"/>
</dbReference>
<gene>
    <name evidence="9" type="ORF">HHUSO_G36895</name>
</gene>
<evidence type="ECO:0000256" key="6">
    <source>
        <dbReference type="ARBA" id="ARBA00022702"/>
    </source>
</evidence>
<evidence type="ECO:0000259" key="8">
    <source>
        <dbReference type="Pfam" id="PF00007"/>
    </source>
</evidence>
<sequence length="169" mass="18151">MTTPPTPNPKLWADVVGGVTVATAETLTHTARMPASVSLLLLLFSALVLSRSSSLRLCEPVNETISAEKEECPKCLLIHTSICSGSCPTKDPVFKSALSTVQQHVCTYKDLRFVTVTLPDCPPGVDPHFTFPLALTCECSLCRMESSDCTIQSVGPSDCMSGELAIQNY</sequence>
<dbReference type="SUPFAM" id="SSF57501">
    <property type="entry name" value="Cystine-knot cytokines"/>
    <property type="match status" value="1"/>
</dbReference>
<dbReference type="SMART" id="SM00068">
    <property type="entry name" value="GHB"/>
    <property type="match status" value="1"/>
</dbReference>
<keyword evidence="5" id="KW-0964">Secreted</keyword>
<comment type="subcellular location">
    <subcellularLocation>
        <location evidence="2">Secreted</location>
    </subcellularLocation>
</comment>
<evidence type="ECO:0000256" key="1">
    <source>
        <dbReference type="ARBA" id="ARBA00003920"/>
    </source>
</evidence>
<comment type="caution">
    <text evidence="9">The sequence shown here is derived from an EMBL/GenBank/DDBJ whole genome shotgun (WGS) entry which is preliminary data.</text>
</comment>
<dbReference type="PANTHER" id="PTHR11515:SF11">
    <property type="entry name" value="LUTROPIN SUBUNIT BETA"/>
    <property type="match status" value="1"/>
</dbReference>
<dbReference type="Gene3D" id="2.10.90.10">
    <property type="entry name" value="Cystine-knot cytokines"/>
    <property type="match status" value="1"/>
</dbReference>